<dbReference type="Proteomes" id="UP000504623">
    <property type="component" value="Unplaced"/>
</dbReference>
<dbReference type="AlphaFoldDB" id="A0A9B0X3I6"/>
<evidence type="ECO:0000256" key="7">
    <source>
        <dbReference type="SAM" id="SignalP"/>
    </source>
</evidence>
<feature type="signal peptide" evidence="7">
    <location>
        <begin position="1"/>
        <end position="25"/>
    </location>
</feature>
<feature type="chain" id="PRO_5038470691" evidence="7">
    <location>
        <begin position="26"/>
        <end position="205"/>
    </location>
</feature>
<dbReference type="PROSITE" id="PS50026">
    <property type="entry name" value="EGF_3"/>
    <property type="match status" value="1"/>
</dbReference>
<evidence type="ECO:0000256" key="5">
    <source>
        <dbReference type="PROSITE-ProRule" id="PRU00076"/>
    </source>
</evidence>
<feature type="compositionally biased region" description="Basic and acidic residues" evidence="6">
    <location>
        <begin position="180"/>
        <end position="196"/>
    </location>
</feature>
<dbReference type="Gene3D" id="2.10.25.10">
    <property type="entry name" value="Laminin"/>
    <property type="match status" value="1"/>
</dbReference>
<feature type="domain" description="EGF-like" evidence="8">
    <location>
        <begin position="97"/>
        <end position="126"/>
    </location>
</feature>
<reference evidence="10" key="1">
    <citation type="submission" date="2025-08" db="UniProtKB">
        <authorList>
            <consortium name="RefSeq"/>
        </authorList>
    </citation>
    <scope>IDENTIFICATION</scope>
    <source>
        <tissue evidence="10">Spleen</tissue>
    </source>
</reference>
<keyword evidence="2 5" id="KW-0245">EGF-like domain</keyword>
<dbReference type="FunFam" id="2.10.25.10:FF:000421">
    <property type="entry name" value="Teratocarcinoma-derived growth factor"/>
    <property type="match status" value="1"/>
</dbReference>
<evidence type="ECO:0000256" key="1">
    <source>
        <dbReference type="ARBA" id="ARBA00007384"/>
    </source>
</evidence>
<comment type="caution">
    <text evidence="5">Lacks conserved residue(s) required for the propagation of feature annotation.</text>
</comment>
<evidence type="ECO:0000256" key="2">
    <source>
        <dbReference type="ARBA" id="ARBA00022536"/>
    </source>
</evidence>
<keyword evidence="4" id="KW-0325">Glycoprotein</keyword>
<dbReference type="InterPro" id="IPR019011">
    <property type="entry name" value="Cryptic/Cripto_CFC-dom"/>
</dbReference>
<dbReference type="SUPFAM" id="SSF57196">
    <property type="entry name" value="EGF/Laminin"/>
    <property type="match status" value="2"/>
</dbReference>
<evidence type="ECO:0000259" key="8">
    <source>
        <dbReference type="PROSITE" id="PS50026"/>
    </source>
</evidence>
<dbReference type="CDD" id="cd00054">
    <property type="entry name" value="EGF_CA"/>
    <property type="match status" value="1"/>
</dbReference>
<gene>
    <name evidence="10" type="primary">LOC102839441</name>
</gene>
<proteinExistence type="inferred from homology"/>
<keyword evidence="7" id="KW-0732">Signal</keyword>
<dbReference type="GO" id="GO:0007165">
    <property type="term" value="P:signal transduction"/>
    <property type="evidence" value="ECO:0007669"/>
    <property type="project" value="UniProtKB-ARBA"/>
</dbReference>
<dbReference type="RefSeq" id="XP_006876990.1">
    <property type="nucleotide sequence ID" value="XM_006876928.1"/>
</dbReference>
<evidence type="ECO:0000256" key="3">
    <source>
        <dbReference type="ARBA" id="ARBA00023157"/>
    </source>
</evidence>
<evidence type="ECO:0000256" key="4">
    <source>
        <dbReference type="ARBA" id="ARBA00023180"/>
    </source>
</evidence>
<organism evidence="9 10">
    <name type="scientific">Chrysochloris asiatica</name>
    <name type="common">Cape golden mole</name>
    <dbReference type="NCBI Taxonomy" id="185453"/>
    <lineage>
        <taxon>Eukaryota</taxon>
        <taxon>Metazoa</taxon>
        <taxon>Chordata</taxon>
        <taxon>Craniata</taxon>
        <taxon>Vertebrata</taxon>
        <taxon>Euteleostomi</taxon>
        <taxon>Mammalia</taxon>
        <taxon>Eutheria</taxon>
        <taxon>Afrotheria</taxon>
        <taxon>Chrysochloridae</taxon>
        <taxon>Chrysochlorinae</taxon>
        <taxon>Chrysochloris</taxon>
    </lineage>
</organism>
<dbReference type="GeneID" id="102839441"/>
<evidence type="ECO:0000256" key="6">
    <source>
        <dbReference type="SAM" id="MobiDB-lite"/>
    </source>
</evidence>
<sequence length="205" mass="22809">MIQGSCIRLLIIISVALQIIHLGNSYQQKHKGGKEAINNATTQKPEQETLNWTLNNFSEVNGSSEGWRQPPESPLQIQDNLEGGTQGSRLTPIGVAPQSRCCMNGGTCVLGSFCACPRHFTGRQCEHDLRRSECGALAHGTWTVRSCRLCRCVYGALYCLARQTQGLCGRKSSYPPGNKCDQKDQKQKWYKSSDKNHHSKTKIKQ</sequence>
<feature type="region of interest" description="Disordered" evidence="6">
    <location>
        <begin position="172"/>
        <end position="205"/>
    </location>
</feature>
<keyword evidence="9" id="KW-1185">Reference proteome</keyword>
<protein>
    <submittedName>
        <fullName evidence="10">Cryptic protein-like</fullName>
    </submittedName>
</protein>
<feature type="disulfide bond" evidence="5">
    <location>
        <begin position="116"/>
        <end position="125"/>
    </location>
</feature>
<dbReference type="OrthoDB" id="9893603at2759"/>
<evidence type="ECO:0000313" key="9">
    <source>
        <dbReference type="Proteomes" id="UP000504623"/>
    </source>
</evidence>
<dbReference type="PROSITE" id="PS00022">
    <property type="entry name" value="EGF_1"/>
    <property type="match status" value="1"/>
</dbReference>
<name>A0A9B0X3I6_CHRAS</name>
<comment type="similarity">
    <text evidence="1">Belongs to the EGF-CFC (Cripto-1/FRL1/Cryptic) family.</text>
</comment>
<accession>A0A9B0X3I6</accession>
<evidence type="ECO:0000313" key="10">
    <source>
        <dbReference type="RefSeq" id="XP_006876990.1"/>
    </source>
</evidence>
<dbReference type="InterPro" id="IPR000742">
    <property type="entry name" value="EGF"/>
</dbReference>
<keyword evidence="3 5" id="KW-1015">Disulfide bond</keyword>
<dbReference type="Pfam" id="PF09443">
    <property type="entry name" value="CFC"/>
    <property type="match status" value="1"/>
</dbReference>